<proteinExistence type="predicted"/>
<dbReference type="RefSeq" id="WP_150931597.1">
    <property type="nucleotide sequence ID" value="NZ_VYTZ01000002.1"/>
</dbReference>
<dbReference type="SUPFAM" id="SSF47336">
    <property type="entry name" value="ACP-like"/>
    <property type="match status" value="1"/>
</dbReference>
<feature type="domain" description="Carrier" evidence="1">
    <location>
        <begin position="10"/>
        <end position="60"/>
    </location>
</feature>
<sequence length="92" mass="9373">MTAGRYRRALAELVAEVSDGAIGAEEALAGERSLSALGLTSVARVRLVDAIEDTFGVEVGLGGDWSSLESVDALAVLVSRAAEPGDRTAADA</sequence>
<dbReference type="EMBL" id="VYTZ01000002">
    <property type="protein sequence ID" value="KAA9380521.1"/>
    <property type="molecule type" value="Genomic_DNA"/>
</dbReference>
<evidence type="ECO:0000259" key="1">
    <source>
        <dbReference type="Pfam" id="PF00550"/>
    </source>
</evidence>
<keyword evidence="3" id="KW-1185">Reference proteome</keyword>
<dbReference type="InterPro" id="IPR036736">
    <property type="entry name" value="ACP-like_sf"/>
</dbReference>
<comment type="caution">
    <text evidence="2">The sequence shown here is derived from an EMBL/GenBank/DDBJ whole genome shotgun (WGS) entry which is preliminary data.</text>
</comment>
<dbReference type="InterPro" id="IPR009081">
    <property type="entry name" value="PP-bd_ACP"/>
</dbReference>
<protein>
    <submittedName>
        <fullName evidence="2">Acyl carrier protein</fullName>
    </submittedName>
</protein>
<dbReference type="AlphaFoldDB" id="A0A5J5K789"/>
<gene>
    <name evidence="2" type="ORF">F5972_05100</name>
</gene>
<evidence type="ECO:0000313" key="2">
    <source>
        <dbReference type="EMBL" id="KAA9380521.1"/>
    </source>
</evidence>
<reference evidence="2 3" key="1">
    <citation type="submission" date="2019-09" db="EMBL/GenBank/DDBJ databases">
        <title>Screening of Novel Bioactive Compounds from Soil-Associated.</title>
        <authorList>
            <person name="Gong X."/>
        </authorList>
    </citation>
    <scope>NUCLEOTIDE SEQUENCE [LARGE SCALE GENOMIC DNA]</scope>
    <source>
        <strain evidence="2 3">Gxj-6</strain>
    </source>
</reference>
<name>A0A5J5K789_9ACTN</name>
<dbReference type="Gene3D" id="1.10.1200.10">
    <property type="entry name" value="ACP-like"/>
    <property type="match status" value="1"/>
</dbReference>
<accession>A0A5J5K789</accession>
<dbReference type="Proteomes" id="UP000327011">
    <property type="component" value="Unassembled WGS sequence"/>
</dbReference>
<evidence type="ECO:0000313" key="3">
    <source>
        <dbReference type="Proteomes" id="UP000327011"/>
    </source>
</evidence>
<dbReference type="Pfam" id="PF00550">
    <property type="entry name" value="PP-binding"/>
    <property type="match status" value="1"/>
</dbReference>
<organism evidence="2 3">
    <name type="scientific">Microbispora cellulosiformans</name>
    <dbReference type="NCBI Taxonomy" id="2614688"/>
    <lineage>
        <taxon>Bacteria</taxon>
        <taxon>Bacillati</taxon>
        <taxon>Actinomycetota</taxon>
        <taxon>Actinomycetes</taxon>
        <taxon>Streptosporangiales</taxon>
        <taxon>Streptosporangiaceae</taxon>
        <taxon>Microbispora</taxon>
    </lineage>
</organism>